<feature type="chain" id="PRO_5035713518" description="Peptidase A1 domain-containing protein" evidence="2">
    <location>
        <begin position="31"/>
        <end position="393"/>
    </location>
</feature>
<dbReference type="InterPro" id="IPR033121">
    <property type="entry name" value="PEPTIDASE_A1"/>
</dbReference>
<dbReference type="Pfam" id="PF14543">
    <property type="entry name" value="TAXi_N"/>
    <property type="match status" value="1"/>
</dbReference>
<protein>
    <recommendedName>
        <fullName evidence="3">Peptidase A1 domain-containing protein</fullName>
    </recommendedName>
</protein>
<dbReference type="InterPro" id="IPR021109">
    <property type="entry name" value="Peptidase_aspartic_dom_sf"/>
</dbReference>
<dbReference type="PROSITE" id="PS00141">
    <property type="entry name" value="ASP_PROTEASE"/>
    <property type="match status" value="1"/>
</dbReference>
<organism evidence="4 5">
    <name type="scientific">Corymbia citriodora subsp. variegata</name>
    <dbReference type="NCBI Taxonomy" id="360336"/>
    <lineage>
        <taxon>Eukaryota</taxon>
        <taxon>Viridiplantae</taxon>
        <taxon>Streptophyta</taxon>
        <taxon>Embryophyta</taxon>
        <taxon>Tracheophyta</taxon>
        <taxon>Spermatophyta</taxon>
        <taxon>Magnoliopsida</taxon>
        <taxon>eudicotyledons</taxon>
        <taxon>Gunneridae</taxon>
        <taxon>Pentapetalae</taxon>
        <taxon>rosids</taxon>
        <taxon>malvids</taxon>
        <taxon>Myrtales</taxon>
        <taxon>Myrtaceae</taxon>
        <taxon>Myrtoideae</taxon>
        <taxon>Eucalypteae</taxon>
        <taxon>Corymbia</taxon>
    </lineage>
</organism>
<dbReference type="InterPro" id="IPR001461">
    <property type="entry name" value="Aspartic_peptidase_A1"/>
</dbReference>
<evidence type="ECO:0000313" key="4">
    <source>
        <dbReference type="EMBL" id="KAF7848805.1"/>
    </source>
</evidence>
<keyword evidence="5" id="KW-1185">Reference proteome</keyword>
<evidence type="ECO:0000259" key="3">
    <source>
        <dbReference type="PROSITE" id="PS51767"/>
    </source>
</evidence>
<feature type="domain" description="Peptidase A1" evidence="3">
    <location>
        <begin position="101"/>
        <end position="393"/>
    </location>
</feature>
<dbReference type="GO" id="GO:0004190">
    <property type="term" value="F:aspartic-type endopeptidase activity"/>
    <property type="evidence" value="ECO:0007669"/>
    <property type="project" value="InterPro"/>
</dbReference>
<keyword evidence="2" id="KW-0732">Signal</keyword>
<evidence type="ECO:0000313" key="5">
    <source>
        <dbReference type="Proteomes" id="UP000806378"/>
    </source>
</evidence>
<dbReference type="PANTHER" id="PTHR13683">
    <property type="entry name" value="ASPARTYL PROTEASES"/>
    <property type="match status" value="1"/>
</dbReference>
<dbReference type="GO" id="GO:0006508">
    <property type="term" value="P:proteolysis"/>
    <property type="evidence" value="ECO:0007669"/>
    <property type="project" value="InterPro"/>
</dbReference>
<dbReference type="AlphaFoldDB" id="A0A8T0CSA5"/>
<dbReference type="PROSITE" id="PS51767">
    <property type="entry name" value="PEPTIDASE_A1"/>
    <property type="match status" value="1"/>
</dbReference>
<gene>
    <name evidence="4" type="ORF">BT93_L1551</name>
</gene>
<dbReference type="Gene3D" id="2.40.70.10">
    <property type="entry name" value="Acid Proteases"/>
    <property type="match status" value="2"/>
</dbReference>
<dbReference type="Pfam" id="PF14541">
    <property type="entry name" value="TAXi_C"/>
    <property type="match status" value="1"/>
</dbReference>
<proteinExistence type="inferred from homology"/>
<feature type="signal peptide" evidence="2">
    <location>
        <begin position="1"/>
        <end position="30"/>
    </location>
</feature>
<dbReference type="InterPro" id="IPR032861">
    <property type="entry name" value="TAXi_N"/>
</dbReference>
<sequence length="393" mass="42416">MAALYLHNRRKTLVSFALLSLVFSLDDGYAQTMHHQVVNVSSLLPSASCTPSSPTKPNVLNHTKILVEDQSRVNSIRSKISMSSSNNTNKGGSLGGSKATVLAKLGISFDLLEPSKITLILDTGSDLTWTQCKPCSFCYPQSEPIFDPSDSWSYVSTPCTSPVSRGSGSGISTSCSGSTCNYLIFYSDLSLSSGKLVTEALTLTSMDVIENFQFGCGGFNCGHFGEVAGVLGLARDGLSIVGKTVTKYGQYFSYCLPSSSSSTGFLAFGKTSETPKSSTFTLIATIHESSLFYGIKIVEITVAGTKLQIPSTVFLKARAIIVSGTVITRLPPKAYNAMRTAFQKEMVRYKRAKSFEILETCYDLHNTNDDIDIIIYGNVQQKTFEVIYDVAGG</sequence>
<reference evidence="4" key="1">
    <citation type="submission" date="2020-05" db="EMBL/GenBank/DDBJ databases">
        <title>WGS assembly of Corymbia citriodora subspecies variegata.</title>
        <authorList>
            <person name="Barry K."/>
            <person name="Hundley H."/>
            <person name="Shu S."/>
            <person name="Jenkins J."/>
            <person name="Grimwood J."/>
            <person name="Baten A."/>
        </authorList>
    </citation>
    <scope>NUCLEOTIDE SEQUENCE</scope>
    <source>
        <strain evidence="4">CV2-018</strain>
    </source>
</reference>
<evidence type="ECO:0000256" key="2">
    <source>
        <dbReference type="SAM" id="SignalP"/>
    </source>
</evidence>
<accession>A0A8T0CSA5</accession>
<dbReference type="EMBL" id="MU089972">
    <property type="protein sequence ID" value="KAF7848805.1"/>
    <property type="molecule type" value="Genomic_DNA"/>
</dbReference>
<dbReference type="Gramene" id="rna-gnl|WGS:JABURB|Cocit.L1551.1">
    <property type="protein sequence ID" value="cds-KAF7848805.1"/>
    <property type="gene ID" value="gene-BT93_L1551"/>
</dbReference>
<comment type="similarity">
    <text evidence="1">Belongs to the peptidase A1 family.</text>
</comment>
<name>A0A8T0CSA5_CORYI</name>
<dbReference type="InterPro" id="IPR032799">
    <property type="entry name" value="TAXi_C"/>
</dbReference>
<evidence type="ECO:0000256" key="1">
    <source>
        <dbReference type="ARBA" id="ARBA00007447"/>
    </source>
</evidence>
<dbReference type="InterPro" id="IPR001969">
    <property type="entry name" value="Aspartic_peptidase_AS"/>
</dbReference>
<comment type="caution">
    <text evidence="4">The sequence shown here is derived from an EMBL/GenBank/DDBJ whole genome shotgun (WGS) entry which is preliminary data.</text>
</comment>
<dbReference type="SUPFAM" id="SSF50630">
    <property type="entry name" value="Acid proteases"/>
    <property type="match status" value="1"/>
</dbReference>
<dbReference type="OrthoDB" id="2747330at2759"/>
<dbReference type="PANTHER" id="PTHR13683:SF750">
    <property type="entry name" value="ASPARTYL PROTEASE AED1"/>
    <property type="match status" value="1"/>
</dbReference>
<dbReference type="Proteomes" id="UP000806378">
    <property type="component" value="Unassembled WGS sequence"/>
</dbReference>